<dbReference type="InterPro" id="IPR016167">
    <property type="entry name" value="FAD-bd_PCMH_sub1"/>
</dbReference>
<gene>
    <name evidence="7" type="ORF">BDV25DRAFT_170580</name>
</gene>
<dbReference type="InterPro" id="IPR036318">
    <property type="entry name" value="FAD-bd_PCMH-like_sf"/>
</dbReference>
<keyword evidence="5" id="KW-0732">Signal</keyword>
<reference evidence="7 8" key="1">
    <citation type="submission" date="2019-04" db="EMBL/GenBank/DDBJ databases">
        <title>Friends and foes A comparative genomics study of 23 Aspergillus species from section Flavi.</title>
        <authorList>
            <consortium name="DOE Joint Genome Institute"/>
            <person name="Kjaerbolling I."/>
            <person name="Vesth T."/>
            <person name="Frisvad J.C."/>
            <person name="Nybo J.L."/>
            <person name="Theobald S."/>
            <person name="Kildgaard S."/>
            <person name="Isbrandt T."/>
            <person name="Kuo A."/>
            <person name="Sato A."/>
            <person name="Lyhne E.K."/>
            <person name="Kogle M.E."/>
            <person name="Wiebenga A."/>
            <person name="Kun R.S."/>
            <person name="Lubbers R.J."/>
            <person name="Makela M.R."/>
            <person name="Barry K."/>
            <person name="Chovatia M."/>
            <person name="Clum A."/>
            <person name="Daum C."/>
            <person name="Haridas S."/>
            <person name="He G."/>
            <person name="LaButti K."/>
            <person name="Lipzen A."/>
            <person name="Mondo S."/>
            <person name="Riley R."/>
            <person name="Salamov A."/>
            <person name="Simmons B.A."/>
            <person name="Magnuson J.K."/>
            <person name="Henrissat B."/>
            <person name="Mortensen U.H."/>
            <person name="Larsen T.O."/>
            <person name="Devries R.P."/>
            <person name="Grigoriev I.V."/>
            <person name="Machida M."/>
            <person name="Baker S.E."/>
            <person name="Andersen M.R."/>
        </authorList>
    </citation>
    <scope>NUCLEOTIDE SEQUENCE [LARGE SCALE GENOMIC DNA]</scope>
    <source>
        <strain evidence="7 8">IBT 18842</strain>
    </source>
</reference>
<accession>A0A5N6U154</accession>
<feature type="signal peptide" evidence="5">
    <location>
        <begin position="1"/>
        <end position="19"/>
    </location>
</feature>
<dbReference type="PANTHER" id="PTHR42973">
    <property type="entry name" value="BINDING OXIDOREDUCTASE, PUTATIVE (AFU_ORTHOLOGUE AFUA_1G17690)-RELATED"/>
    <property type="match status" value="1"/>
</dbReference>
<sequence>MRNWLVFLLACYTARGSEQAIPEPFEPSDFDIAEALSAHNVDISRIRLWDDSFEFASSVDSQDLACQRACTLLSTIYDSSSVLIPSNPLFQNTTSSFWSAQQAEAEPSCIFTPRKDADVSILVLFSRLTSCPFAVTSGGHAAFTGASNIDGGITVLLKELNDISLNDDKSIVSVGAGTKWVSLYAALEPHGLAAVGARDSDLGVGGFLTGGGISFYSNLYGWGCDNIESFEVVTAKGTTITASATSNPDLYWALRGGGNNFGIVTKFNLYTIPSPTMRGGTRTIAQSNFTNVVNAFINVADQAPVDGKAQQWVAFLQYEGHNLASVELAYTEDVENPAIFEEYRSIPAVSDTTKPKTMQQYSKDVTVSSPPGLRQVYSHITLQLNKELADWVVEYFFSVRSQVSHVEGVMPVLVYHGLTIPMLKNMSRNGGNAIGLDASKGPLMIMQIPCWWMKASDDEVIYEFLDKFWEVVIDKAKSMGVYHRFTYMNYASMFQDPIASYGAENKARLLEIAAKYDPMGVFQTLQPGYFKLNGAPVWRRS</sequence>
<dbReference type="OrthoDB" id="2151789at2759"/>
<dbReference type="InterPro" id="IPR006094">
    <property type="entry name" value="Oxid_FAD_bind_N"/>
</dbReference>
<evidence type="ECO:0000256" key="3">
    <source>
        <dbReference type="ARBA" id="ARBA00022827"/>
    </source>
</evidence>
<keyword evidence="4" id="KW-0560">Oxidoreductase</keyword>
<evidence type="ECO:0000259" key="6">
    <source>
        <dbReference type="PROSITE" id="PS51387"/>
    </source>
</evidence>
<dbReference type="GO" id="GO:0016491">
    <property type="term" value="F:oxidoreductase activity"/>
    <property type="evidence" value="ECO:0007669"/>
    <property type="project" value="UniProtKB-KW"/>
</dbReference>
<evidence type="ECO:0000313" key="7">
    <source>
        <dbReference type="EMBL" id="KAE8152304.1"/>
    </source>
</evidence>
<organism evidence="7 8">
    <name type="scientific">Aspergillus avenaceus</name>
    <dbReference type="NCBI Taxonomy" id="36643"/>
    <lineage>
        <taxon>Eukaryota</taxon>
        <taxon>Fungi</taxon>
        <taxon>Dikarya</taxon>
        <taxon>Ascomycota</taxon>
        <taxon>Pezizomycotina</taxon>
        <taxon>Eurotiomycetes</taxon>
        <taxon>Eurotiomycetidae</taxon>
        <taxon>Eurotiales</taxon>
        <taxon>Aspergillaceae</taxon>
        <taxon>Aspergillus</taxon>
        <taxon>Aspergillus subgen. Circumdati</taxon>
    </lineage>
</organism>
<dbReference type="Pfam" id="PF01565">
    <property type="entry name" value="FAD_binding_4"/>
    <property type="match status" value="1"/>
</dbReference>
<protein>
    <submittedName>
        <fullName evidence="7">FAD binding domain protein</fullName>
    </submittedName>
</protein>
<feature type="domain" description="FAD-binding PCMH-type" evidence="6">
    <location>
        <begin position="103"/>
        <end position="274"/>
    </location>
</feature>
<proteinExistence type="inferred from homology"/>
<dbReference type="Proteomes" id="UP000325780">
    <property type="component" value="Unassembled WGS sequence"/>
</dbReference>
<dbReference type="GO" id="GO:0071949">
    <property type="term" value="F:FAD binding"/>
    <property type="evidence" value="ECO:0007669"/>
    <property type="project" value="InterPro"/>
</dbReference>
<dbReference type="Gene3D" id="3.30.465.10">
    <property type="match status" value="1"/>
</dbReference>
<dbReference type="PANTHER" id="PTHR42973:SF34">
    <property type="entry name" value="FAD BINDING DOMAIN PROTEIN (AFU_ORTHOLOGUE AFUA_3G02770)"/>
    <property type="match status" value="1"/>
</dbReference>
<evidence type="ECO:0000256" key="4">
    <source>
        <dbReference type="ARBA" id="ARBA00023002"/>
    </source>
</evidence>
<dbReference type="SUPFAM" id="SSF56176">
    <property type="entry name" value="FAD-binding/transporter-associated domain-like"/>
    <property type="match status" value="1"/>
</dbReference>
<dbReference type="Pfam" id="PF08031">
    <property type="entry name" value="BBE"/>
    <property type="match status" value="1"/>
</dbReference>
<dbReference type="EMBL" id="ML742055">
    <property type="protein sequence ID" value="KAE8152304.1"/>
    <property type="molecule type" value="Genomic_DNA"/>
</dbReference>
<evidence type="ECO:0000256" key="2">
    <source>
        <dbReference type="ARBA" id="ARBA00022630"/>
    </source>
</evidence>
<feature type="chain" id="PRO_5024858358" evidence="5">
    <location>
        <begin position="20"/>
        <end position="541"/>
    </location>
</feature>
<dbReference type="Gene3D" id="3.30.43.10">
    <property type="entry name" value="Uridine Diphospho-n-acetylenolpyruvylglucosamine Reductase, domain 2"/>
    <property type="match status" value="1"/>
</dbReference>
<dbReference type="PROSITE" id="PS51387">
    <property type="entry name" value="FAD_PCMH"/>
    <property type="match status" value="1"/>
</dbReference>
<dbReference type="InterPro" id="IPR016166">
    <property type="entry name" value="FAD-bd_PCMH"/>
</dbReference>
<evidence type="ECO:0000256" key="5">
    <source>
        <dbReference type="SAM" id="SignalP"/>
    </source>
</evidence>
<evidence type="ECO:0000313" key="8">
    <source>
        <dbReference type="Proteomes" id="UP000325780"/>
    </source>
</evidence>
<dbReference type="InterPro" id="IPR016169">
    <property type="entry name" value="FAD-bd_PCMH_sub2"/>
</dbReference>
<keyword evidence="2" id="KW-0285">Flavoprotein</keyword>
<keyword evidence="3" id="KW-0274">FAD</keyword>
<comment type="similarity">
    <text evidence="1">Belongs to the oxygen-dependent FAD-linked oxidoreductase family.</text>
</comment>
<dbReference type="Gene3D" id="3.40.462.20">
    <property type="match status" value="1"/>
</dbReference>
<dbReference type="InterPro" id="IPR050416">
    <property type="entry name" value="FAD-linked_Oxidoreductase"/>
</dbReference>
<evidence type="ECO:0000256" key="1">
    <source>
        <dbReference type="ARBA" id="ARBA00005466"/>
    </source>
</evidence>
<name>A0A5N6U154_ASPAV</name>
<dbReference type="AlphaFoldDB" id="A0A5N6U154"/>
<keyword evidence="8" id="KW-1185">Reference proteome</keyword>
<dbReference type="InterPro" id="IPR012951">
    <property type="entry name" value="BBE"/>
</dbReference>